<name>A0A1N7QEX2_9FLAO</name>
<organism evidence="1 2">
    <name type="scientific">Chryseobacterium ureilyticum</name>
    <dbReference type="NCBI Taxonomy" id="373668"/>
    <lineage>
        <taxon>Bacteria</taxon>
        <taxon>Pseudomonadati</taxon>
        <taxon>Bacteroidota</taxon>
        <taxon>Flavobacteriia</taxon>
        <taxon>Flavobacteriales</taxon>
        <taxon>Weeksellaceae</taxon>
        <taxon>Chryseobacterium group</taxon>
        <taxon>Chryseobacterium</taxon>
    </lineage>
</organism>
<dbReference type="SUPFAM" id="SSF46689">
    <property type="entry name" value="Homeodomain-like"/>
    <property type="match status" value="1"/>
</dbReference>
<evidence type="ECO:0000313" key="2">
    <source>
        <dbReference type="Proteomes" id="UP000186744"/>
    </source>
</evidence>
<keyword evidence="2" id="KW-1185">Reference proteome</keyword>
<dbReference type="AlphaFoldDB" id="A0A1N7QEX2"/>
<gene>
    <name evidence="1" type="ORF">SAMN05421786_109106</name>
</gene>
<dbReference type="InterPro" id="IPR009057">
    <property type="entry name" value="Homeodomain-like_sf"/>
</dbReference>
<dbReference type="Proteomes" id="UP000186744">
    <property type="component" value="Unassembled WGS sequence"/>
</dbReference>
<dbReference type="EMBL" id="FTOL01000009">
    <property type="protein sequence ID" value="SIT21412.1"/>
    <property type="molecule type" value="Genomic_DNA"/>
</dbReference>
<accession>A0A1N7QEX2</accession>
<proteinExistence type="predicted"/>
<sequence length="158" mass="19031">MLSLALLFSFNNVIYLKMNFKDIHIGQIIKTRVDETNIDLERISKFMKCTEDEVEEMYTQSNLPTDIVLKWSKLLEYDFFRIYSHHLILFSPQREAIYSVKNSNVSELPKFRKNIYTKEIIDFLLDLIKTGEKTKSEVIKDYRIPKTTLYKWIEKYRK</sequence>
<evidence type="ECO:0000313" key="1">
    <source>
        <dbReference type="EMBL" id="SIT21412.1"/>
    </source>
</evidence>
<reference evidence="2" key="1">
    <citation type="submission" date="2017-01" db="EMBL/GenBank/DDBJ databases">
        <authorList>
            <person name="Varghese N."/>
            <person name="Submissions S."/>
        </authorList>
    </citation>
    <scope>NUCLEOTIDE SEQUENCE [LARGE SCALE GENOMIC DNA]</scope>
    <source>
        <strain evidence="2">DSM 18017</strain>
    </source>
</reference>
<protein>
    <submittedName>
        <fullName evidence="1">Uncharacterized protein</fullName>
    </submittedName>
</protein>